<evidence type="ECO:0000256" key="1">
    <source>
        <dbReference type="ARBA" id="ARBA00004123"/>
    </source>
</evidence>
<evidence type="ECO:0000256" key="4">
    <source>
        <dbReference type="ARBA" id="ARBA00023163"/>
    </source>
</evidence>
<keyword evidence="5" id="KW-0539">Nucleus</keyword>
<evidence type="ECO:0000256" key="6">
    <source>
        <dbReference type="SAM" id="Coils"/>
    </source>
</evidence>
<dbReference type="GO" id="GO:0003700">
    <property type="term" value="F:DNA-binding transcription factor activity"/>
    <property type="evidence" value="ECO:0007669"/>
    <property type="project" value="InterPro"/>
</dbReference>
<keyword evidence="3" id="KW-0238">DNA-binding</keyword>
<dbReference type="InterPro" id="IPR036576">
    <property type="entry name" value="WRKY_dom_sf"/>
</dbReference>
<feature type="compositionally biased region" description="Low complexity" evidence="7">
    <location>
        <begin position="293"/>
        <end position="302"/>
    </location>
</feature>
<feature type="compositionally biased region" description="Polar residues" evidence="7">
    <location>
        <begin position="303"/>
        <end position="317"/>
    </location>
</feature>
<dbReference type="SMART" id="SM00774">
    <property type="entry name" value="WRKY"/>
    <property type="match status" value="1"/>
</dbReference>
<gene>
    <name evidence="9" type="ORF">AQUCO_00200516v1</name>
</gene>
<dbReference type="SUPFAM" id="SSF118290">
    <property type="entry name" value="WRKY DNA-binding domain"/>
    <property type="match status" value="1"/>
</dbReference>
<evidence type="ECO:0000313" key="10">
    <source>
        <dbReference type="Proteomes" id="UP000230069"/>
    </source>
</evidence>
<evidence type="ECO:0000256" key="2">
    <source>
        <dbReference type="ARBA" id="ARBA00023015"/>
    </source>
</evidence>
<feature type="compositionally biased region" description="Polar residues" evidence="7">
    <location>
        <begin position="152"/>
        <end position="164"/>
    </location>
</feature>
<dbReference type="InterPro" id="IPR003657">
    <property type="entry name" value="WRKY_dom"/>
</dbReference>
<evidence type="ECO:0000259" key="8">
    <source>
        <dbReference type="PROSITE" id="PS50811"/>
    </source>
</evidence>
<dbReference type="EMBL" id="KZ305019">
    <property type="protein sequence ID" value="PIA62554.1"/>
    <property type="molecule type" value="Genomic_DNA"/>
</dbReference>
<feature type="domain" description="WRKY" evidence="8">
    <location>
        <begin position="209"/>
        <end position="275"/>
    </location>
</feature>
<evidence type="ECO:0000256" key="5">
    <source>
        <dbReference type="ARBA" id="ARBA00023242"/>
    </source>
</evidence>
<dbReference type="InterPro" id="IPR044810">
    <property type="entry name" value="WRKY_plant"/>
</dbReference>
<dbReference type="FunFam" id="2.20.25.80:FF:000002">
    <property type="entry name" value="probable WRKY transcription factor 31"/>
    <property type="match status" value="1"/>
</dbReference>
<dbReference type="STRING" id="218851.A0A2G5F3H8"/>
<accession>A0A2G5F3H8</accession>
<reference evidence="9 10" key="1">
    <citation type="submission" date="2017-09" db="EMBL/GenBank/DDBJ databases">
        <title>WGS assembly of Aquilegia coerulea Goldsmith.</title>
        <authorList>
            <person name="Hodges S."/>
            <person name="Kramer E."/>
            <person name="Nordborg M."/>
            <person name="Tomkins J."/>
            <person name="Borevitz J."/>
            <person name="Derieg N."/>
            <person name="Yan J."/>
            <person name="Mihaltcheva S."/>
            <person name="Hayes R.D."/>
            <person name="Rokhsar D."/>
        </authorList>
    </citation>
    <scope>NUCLEOTIDE SEQUENCE [LARGE SCALE GENOMIC DNA]</scope>
    <source>
        <strain evidence="10">cv. Goldsmith</strain>
    </source>
</reference>
<evidence type="ECO:0000256" key="7">
    <source>
        <dbReference type="SAM" id="MobiDB-lite"/>
    </source>
</evidence>
<evidence type="ECO:0000256" key="3">
    <source>
        <dbReference type="ARBA" id="ARBA00023125"/>
    </source>
</evidence>
<feature type="coiled-coil region" evidence="6">
    <location>
        <begin position="35"/>
        <end position="69"/>
    </location>
</feature>
<dbReference type="OrthoDB" id="1912868at2759"/>
<dbReference type="Gene3D" id="2.20.25.80">
    <property type="entry name" value="WRKY domain"/>
    <property type="match status" value="1"/>
</dbReference>
<keyword evidence="2" id="KW-0805">Transcription regulation</keyword>
<dbReference type="InParanoid" id="A0A2G5F3H8"/>
<protein>
    <recommendedName>
        <fullName evidence="8">WRKY domain-containing protein</fullName>
    </recommendedName>
</protein>
<dbReference type="Proteomes" id="UP000230069">
    <property type="component" value="Unassembled WGS sequence"/>
</dbReference>
<dbReference type="GO" id="GO:0043565">
    <property type="term" value="F:sequence-specific DNA binding"/>
    <property type="evidence" value="ECO:0007669"/>
    <property type="project" value="InterPro"/>
</dbReference>
<feature type="region of interest" description="Disordered" evidence="7">
    <location>
        <begin position="293"/>
        <end position="317"/>
    </location>
</feature>
<keyword evidence="4" id="KW-0804">Transcription</keyword>
<dbReference type="GO" id="GO:0005634">
    <property type="term" value="C:nucleus"/>
    <property type="evidence" value="ECO:0007669"/>
    <property type="project" value="UniProtKB-SubCell"/>
</dbReference>
<dbReference type="PROSITE" id="PS50811">
    <property type="entry name" value="WRKY"/>
    <property type="match status" value="1"/>
</dbReference>
<dbReference type="AlphaFoldDB" id="A0A2G5F3H8"/>
<comment type="subcellular location">
    <subcellularLocation>
        <location evidence="1">Nucleus</location>
    </subcellularLocation>
</comment>
<keyword evidence="10" id="KW-1185">Reference proteome</keyword>
<evidence type="ECO:0000313" key="9">
    <source>
        <dbReference type="EMBL" id="PIA62554.1"/>
    </source>
</evidence>
<keyword evidence="6" id="KW-0175">Coiled coil</keyword>
<dbReference type="PANTHER" id="PTHR31429">
    <property type="entry name" value="WRKY TRANSCRIPTION FACTOR 36-RELATED"/>
    <property type="match status" value="1"/>
</dbReference>
<dbReference type="PANTHER" id="PTHR31429:SF24">
    <property type="entry name" value="WRKY TRANSCRIPTION FACTOR 72-RELATED"/>
    <property type="match status" value="1"/>
</dbReference>
<organism evidence="9 10">
    <name type="scientific">Aquilegia coerulea</name>
    <name type="common">Rocky mountain columbine</name>
    <dbReference type="NCBI Taxonomy" id="218851"/>
    <lineage>
        <taxon>Eukaryota</taxon>
        <taxon>Viridiplantae</taxon>
        <taxon>Streptophyta</taxon>
        <taxon>Embryophyta</taxon>
        <taxon>Tracheophyta</taxon>
        <taxon>Spermatophyta</taxon>
        <taxon>Magnoliopsida</taxon>
        <taxon>Ranunculales</taxon>
        <taxon>Ranunculaceae</taxon>
        <taxon>Thalictroideae</taxon>
        <taxon>Aquilegia</taxon>
    </lineage>
</organism>
<feature type="region of interest" description="Disordered" evidence="7">
    <location>
        <begin position="152"/>
        <end position="203"/>
    </location>
</feature>
<proteinExistence type="predicted"/>
<sequence length="495" mass="54560">MEETKKRSSTAEGILVKEEYKVESYIEALGKEDQLEHVKAKVYALREENERLKTLLDHATKEYQTLKMHIFDIVQQDEQAKKSVHTISSTLHQVEEPHDLVFLSLGRSSSVIRKEDASHNSNKSREGLDVKERLALSLDSKFEVLNSCQTTETMSNPSLGNISSDSKEDETTEQWTRSARNLKTKKDEEDDVQPQTQSKKTRVSVRARCDAATMNDGCQWRKYGQKISKGNPCPRAYYRCTVGPTCPVRKQVQRCVEDMSILITTYEGTHNHPLSMSATAMASSTSAAASMLTSGSTSSSRSFPGTSLIPNTSNNPHSLNFNLSDNYRSRPQLYVPNNSSFSSHPTITLDLTAPSASSCSLYTPSQFNKYPPANTGFSSNSTIPTAWNSQLYTGYGNNKSLIGTGTQNQEYTYAPNSRNQIHPQQPLSAENITKAITSDPSFRTALEAAISTIVGGGGVDGINPGKQVYLNNTTSSSLKPDHDQQGSLLFLSPPS</sequence>
<dbReference type="Pfam" id="PF03106">
    <property type="entry name" value="WRKY"/>
    <property type="match status" value="1"/>
</dbReference>
<name>A0A2G5F3H8_AQUCA</name>